<dbReference type="EMBL" id="JASBWR010000137">
    <property type="protein sequence ID" value="KAJ9092246.1"/>
    <property type="molecule type" value="Genomic_DNA"/>
</dbReference>
<evidence type="ECO:0000313" key="1">
    <source>
        <dbReference type="EMBL" id="KAJ9092246.1"/>
    </source>
</evidence>
<keyword evidence="2" id="KW-1185">Reference proteome</keyword>
<gene>
    <name evidence="1" type="ORF">QFC19_008783</name>
</gene>
<accession>A0ACC2V0K5</accession>
<comment type="caution">
    <text evidence="1">The sequence shown here is derived from an EMBL/GenBank/DDBJ whole genome shotgun (WGS) entry which is preliminary data.</text>
</comment>
<organism evidence="1 2">
    <name type="scientific">Naganishia cerealis</name>
    <dbReference type="NCBI Taxonomy" id="610337"/>
    <lineage>
        <taxon>Eukaryota</taxon>
        <taxon>Fungi</taxon>
        <taxon>Dikarya</taxon>
        <taxon>Basidiomycota</taxon>
        <taxon>Agaricomycotina</taxon>
        <taxon>Tremellomycetes</taxon>
        <taxon>Filobasidiales</taxon>
        <taxon>Filobasidiaceae</taxon>
        <taxon>Naganishia</taxon>
    </lineage>
</organism>
<protein>
    <submittedName>
        <fullName evidence="1">Uncharacterized protein</fullName>
    </submittedName>
</protein>
<name>A0ACC2V0K5_9TREE</name>
<evidence type="ECO:0000313" key="2">
    <source>
        <dbReference type="Proteomes" id="UP001241377"/>
    </source>
</evidence>
<proteinExistence type="predicted"/>
<sequence>MARTAANTLKNTNSRPQPARKVPVASTAVTAKADIDDIFAKPSASAAPKAPDAPSTANSTDASTDAKKSEKKKKKKQSKSESSAETIVSGQTPSTTEPTKKSKRKAEDDPSSANDAPVSEVAVFSDPSVTALSSTKKQKTTAEKVAKSREQIVKDDEEERAFRDSRGDGPREYLAPYGFITYWFRYSSRLYWSFVIYWILALDDLLLSFGILFLSSKQRFLAYRLPLPRY</sequence>
<reference evidence="1" key="1">
    <citation type="submission" date="2023-04" db="EMBL/GenBank/DDBJ databases">
        <title>Draft Genome sequencing of Naganishia species isolated from polar environments using Oxford Nanopore Technology.</title>
        <authorList>
            <person name="Leo P."/>
            <person name="Venkateswaran K."/>
        </authorList>
    </citation>
    <scope>NUCLEOTIDE SEQUENCE</scope>
    <source>
        <strain evidence="1">MNA-CCFEE 5261</strain>
    </source>
</reference>
<dbReference type="Proteomes" id="UP001241377">
    <property type="component" value="Unassembled WGS sequence"/>
</dbReference>